<dbReference type="AlphaFoldDB" id="A0A1N6NB98"/>
<protein>
    <submittedName>
        <fullName evidence="1">Uncharacterized protein</fullName>
    </submittedName>
</protein>
<gene>
    <name evidence="1" type="ORF">SAMN05878282_101193</name>
</gene>
<proteinExistence type="predicted"/>
<accession>A0A1N6NB98</accession>
<reference evidence="1 2" key="1">
    <citation type="submission" date="2017-01" db="EMBL/GenBank/DDBJ databases">
        <authorList>
            <person name="Mah S.A."/>
            <person name="Swanson W.J."/>
            <person name="Moy G.W."/>
            <person name="Vacquier V.D."/>
        </authorList>
    </citation>
    <scope>NUCLEOTIDE SEQUENCE [LARGE SCALE GENOMIC DNA]</scope>
    <source>
        <strain evidence="1 2">RU36E</strain>
    </source>
</reference>
<name>A0A1N6NB98_AQUAC</name>
<evidence type="ECO:0000313" key="2">
    <source>
        <dbReference type="Proteomes" id="UP000185841"/>
    </source>
</evidence>
<dbReference type="RefSeq" id="WP_076423521.1">
    <property type="nucleotide sequence ID" value="NZ_FTMP01000001.1"/>
</dbReference>
<sequence>MVSSVECTVQYVTGSYQTNTVRGLRASCSHAEDEAVRHLGAKLFGNQLDHVERIDLKPGDKPGMSRWLIVGREV</sequence>
<evidence type="ECO:0000313" key="1">
    <source>
        <dbReference type="EMBL" id="SIP89340.1"/>
    </source>
</evidence>
<organism evidence="1 2">
    <name type="scientific">Aquipseudomonas alcaligenes</name>
    <name type="common">Pseudomonas alcaligenes</name>
    <dbReference type="NCBI Taxonomy" id="43263"/>
    <lineage>
        <taxon>Bacteria</taxon>
        <taxon>Pseudomonadati</taxon>
        <taxon>Pseudomonadota</taxon>
        <taxon>Gammaproteobacteria</taxon>
        <taxon>Pseudomonadales</taxon>
        <taxon>Pseudomonadaceae</taxon>
        <taxon>Aquipseudomonas</taxon>
    </lineage>
</organism>
<dbReference type="Proteomes" id="UP000185841">
    <property type="component" value="Unassembled WGS sequence"/>
</dbReference>
<dbReference type="EMBL" id="FTMP01000001">
    <property type="protein sequence ID" value="SIP89340.1"/>
    <property type="molecule type" value="Genomic_DNA"/>
</dbReference>